<dbReference type="Pfam" id="PF07729">
    <property type="entry name" value="FCD"/>
    <property type="match status" value="1"/>
</dbReference>
<dbReference type="InterPro" id="IPR011711">
    <property type="entry name" value="GntR_C"/>
</dbReference>
<dbReference type="Gene3D" id="1.10.10.10">
    <property type="entry name" value="Winged helix-like DNA-binding domain superfamily/Winged helix DNA-binding domain"/>
    <property type="match status" value="1"/>
</dbReference>
<name>A0ABS4VVL0_9PSEU</name>
<evidence type="ECO:0000259" key="4">
    <source>
        <dbReference type="PROSITE" id="PS50949"/>
    </source>
</evidence>
<dbReference type="PROSITE" id="PS50949">
    <property type="entry name" value="HTH_GNTR"/>
    <property type="match status" value="1"/>
</dbReference>
<dbReference type="PANTHER" id="PTHR43537">
    <property type="entry name" value="TRANSCRIPTIONAL REGULATOR, GNTR FAMILY"/>
    <property type="match status" value="1"/>
</dbReference>
<dbReference type="SUPFAM" id="SSF48008">
    <property type="entry name" value="GntR ligand-binding domain-like"/>
    <property type="match status" value="1"/>
</dbReference>
<feature type="domain" description="HTH gntR-type" evidence="4">
    <location>
        <begin position="20"/>
        <end position="88"/>
    </location>
</feature>
<dbReference type="Gene3D" id="1.20.120.530">
    <property type="entry name" value="GntR ligand-binding domain-like"/>
    <property type="match status" value="1"/>
</dbReference>
<dbReference type="SMART" id="SM00345">
    <property type="entry name" value="HTH_GNTR"/>
    <property type="match status" value="1"/>
</dbReference>
<dbReference type="CDD" id="cd07377">
    <property type="entry name" value="WHTH_GntR"/>
    <property type="match status" value="1"/>
</dbReference>
<dbReference type="PRINTS" id="PR00035">
    <property type="entry name" value="HTHGNTR"/>
</dbReference>
<dbReference type="EMBL" id="JAGINU010000001">
    <property type="protein sequence ID" value="MBP2367970.1"/>
    <property type="molecule type" value="Genomic_DNA"/>
</dbReference>
<reference evidence="5 6" key="1">
    <citation type="submission" date="2021-03" db="EMBL/GenBank/DDBJ databases">
        <title>Sequencing the genomes of 1000 actinobacteria strains.</title>
        <authorList>
            <person name="Klenk H.-P."/>
        </authorList>
    </citation>
    <scope>NUCLEOTIDE SEQUENCE [LARGE SCALE GENOMIC DNA]</scope>
    <source>
        <strain evidence="5 6">DSM 45256</strain>
    </source>
</reference>
<keyword evidence="1" id="KW-0805">Transcription regulation</keyword>
<dbReference type="InterPro" id="IPR008920">
    <property type="entry name" value="TF_FadR/GntR_C"/>
</dbReference>
<dbReference type="InterPro" id="IPR036390">
    <property type="entry name" value="WH_DNA-bd_sf"/>
</dbReference>
<dbReference type="Proteomes" id="UP001519295">
    <property type="component" value="Unassembled WGS sequence"/>
</dbReference>
<comment type="caution">
    <text evidence="5">The sequence shown here is derived from an EMBL/GenBank/DDBJ whole genome shotgun (WGS) entry which is preliminary data.</text>
</comment>
<dbReference type="PANTHER" id="PTHR43537:SF5">
    <property type="entry name" value="UXU OPERON TRANSCRIPTIONAL REGULATOR"/>
    <property type="match status" value="1"/>
</dbReference>
<dbReference type="SMART" id="SM00895">
    <property type="entry name" value="FCD"/>
    <property type="match status" value="1"/>
</dbReference>
<evidence type="ECO:0000256" key="3">
    <source>
        <dbReference type="ARBA" id="ARBA00023163"/>
    </source>
</evidence>
<organism evidence="5 6">
    <name type="scientific">Pseudonocardia parietis</name>
    <dbReference type="NCBI Taxonomy" id="570936"/>
    <lineage>
        <taxon>Bacteria</taxon>
        <taxon>Bacillati</taxon>
        <taxon>Actinomycetota</taxon>
        <taxon>Actinomycetes</taxon>
        <taxon>Pseudonocardiales</taxon>
        <taxon>Pseudonocardiaceae</taxon>
        <taxon>Pseudonocardia</taxon>
    </lineage>
</organism>
<accession>A0ABS4VVL0</accession>
<protein>
    <submittedName>
        <fullName evidence="5">GntR family transcriptional repressor for pyruvate dehydrogenase complex</fullName>
    </submittedName>
</protein>
<dbReference type="RefSeq" id="WP_210028180.1">
    <property type="nucleotide sequence ID" value="NZ_JAGINU010000001.1"/>
</dbReference>
<sequence>MTQQIGPDAFELSGRRAAPVRAHDHVARQLRDLMERGVLGPGDRLPPERELAVQFGVSRATVRQALSALQSAGLVESLVGKGTFARFDAASVGVSRLVEALRLVQGTLGNQMEVRRLVEPEVARCAATRAAESDLERIRESLAQQEMCIRERRPFLDADSSFHLAIAHATGNPLLVKMIEGIHELLRGSREQSLQTVDGVRQSFDGHRRIATALLARDGAGAYEAMMDHLLDVERLGLEAVVEREPSASADPTG</sequence>
<dbReference type="Pfam" id="PF00392">
    <property type="entry name" value="GntR"/>
    <property type="match status" value="1"/>
</dbReference>
<evidence type="ECO:0000256" key="2">
    <source>
        <dbReference type="ARBA" id="ARBA00023125"/>
    </source>
</evidence>
<gene>
    <name evidence="5" type="ORF">JOF36_003666</name>
</gene>
<evidence type="ECO:0000256" key="1">
    <source>
        <dbReference type="ARBA" id="ARBA00023015"/>
    </source>
</evidence>
<keyword evidence="2" id="KW-0238">DNA-binding</keyword>
<evidence type="ECO:0000313" key="5">
    <source>
        <dbReference type="EMBL" id="MBP2367970.1"/>
    </source>
</evidence>
<proteinExistence type="predicted"/>
<dbReference type="SUPFAM" id="SSF46785">
    <property type="entry name" value="Winged helix' DNA-binding domain"/>
    <property type="match status" value="1"/>
</dbReference>
<keyword evidence="6" id="KW-1185">Reference proteome</keyword>
<keyword evidence="5" id="KW-0670">Pyruvate</keyword>
<keyword evidence="3" id="KW-0804">Transcription</keyword>
<evidence type="ECO:0000313" key="6">
    <source>
        <dbReference type="Proteomes" id="UP001519295"/>
    </source>
</evidence>
<dbReference type="InterPro" id="IPR000524">
    <property type="entry name" value="Tscrpt_reg_HTH_GntR"/>
</dbReference>
<dbReference type="InterPro" id="IPR036388">
    <property type="entry name" value="WH-like_DNA-bd_sf"/>
</dbReference>